<organism evidence="6 7">
    <name type="scientific">Asparagus officinalis</name>
    <name type="common">Garden asparagus</name>
    <dbReference type="NCBI Taxonomy" id="4686"/>
    <lineage>
        <taxon>Eukaryota</taxon>
        <taxon>Viridiplantae</taxon>
        <taxon>Streptophyta</taxon>
        <taxon>Embryophyta</taxon>
        <taxon>Tracheophyta</taxon>
        <taxon>Spermatophyta</taxon>
        <taxon>Magnoliopsida</taxon>
        <taxon>Liliopsida</taxon>
        <taxon>Asparagales</taxon>
        <taxon>Asparagaceae</taxon>
        <taxon>Asparagoideae</taxon>
        <taxon>Asparagus</taxon>
    </lineage>
</organism>
<evidence type="ECO:0000313" key="7">
    <source>
        <dbReference type="Proteomes" id="UP000243459"/>
    </source>
</evidence>
<evidence type="ECO:0008006" key="8">
    <source>
        <dbReference type="Google" id="ProtNLM"/>
    </source>
</evidence>
<dbReference type="SUPFAM" id="SSF54171">
    <property type="entry name" value="DNA-binding domain"/>
    <property type="match status" value="1"/>
</dbReference>
<dbReference type="GO" id="GO:0003700">
    <property type="term" value="F:DNA-binding transcription factor activity"/>
    <property type="evidence" value="ECO:0007669"/>
    <property type="project" value="InterPro"/>
</dbReference>
<comment type="subcellular location">
    <subcellularLocation>
        <location evidence="1">Nucleus</location>
    </subcellularLocation>
</comment>
<reference evidence="7" key="1">
    <citation type="journal article" date="2017" name="Nat. Commun.">
        <title>The asparagus genome sheds light on the origin and evolution of a young Y chromosome.</title>
        <authorList>
            <person name="Harkess A."/>
            <person name="Zhou J."/>
            <person name="Xu C."/>
            <person name="Bowers J.E."/>
            <person name="Van der Hulst R."/>
            <person name="Ayyampalayam S."/>
            <person name="Mercati F."/>
            <person name="Riccardi P."/>
            <person name="McKain M.R."/>
            <person name="Kakrana A."/>
            <person name="Tang H."/>
            <person name="Ray J."/>
            <person name="Groenendijk J."/>
            <person name="Arikit S."/>
            <person name="Mathioni S.M."/>
            <person name="Nakano M."/>
            <person name="Shan H."/>
            <person name="Telgmann-Rauber A."/>
            <person name="Kanno A."/>
            <person name="Yue Z."/>
            <person name="Chen H."/>
            <person name="Li W."/>
            <person name="Chen Y."/>
            <person name="Xu X."/>
            <person name="Zhang Y."/>
            <person name="Luo S."/>
            <person name="Chen H."/>
            <person name="Gao J."/>
            <person name="Mao Z."/>
            <person name="Pires J.C."/>
            <person name="Luo M."/>
            <person name="Kudrna D."/>
            <person name="Wing R.A."/>
            <person name="Meyers B.C."/>
            <person name="Yi K."/>
            <person name="Kong H."/>
            <person name="Lavrijsen P."/>
            <person name="Sunseri F."/>
            <person name="Falavigna A."/>
            <person name="Ye Y."/>
            <person name="Leebens-Mack J.H."/>
            <person name="Chen G."/>
        </authorList>
    </citation>
    <scope>NUCLEOTIDE SEQUENCE [LARGE SCALE GENOMIC DNA]</scope>
    <source>
        <strain evidence="7">cv. DH0086</strain>
    </source>
</reference>
<evidence type="ECO:0000256" key="2">
    <source>
        <dbReference type="ARBA" id="ARBA00023015"/>
    </source>
</evidence>
<dbReference type="InterPro" id="IPR016177">
    <property type="entry name" value="DNA-bd_dom_sf"/>
</dbReference>
<keyword evidence="4" id="KW-0804">Transcription</keyword>
<dbReference type="Gramene" id="ONK73879">
    <property type="protein sequence ID" value="ONK73879"/>
    <property type="gene ID" value="A4U43_C03F510"/>
</dbReference>
<evidence type="ECO:0000256" key="4">
    <source>
        <dbReference type="ARBA" id="ARBA00023163"/>
    </source>
</evidence>
<sequence>METWRSHTCEAGHAGEDALKPGFASRSDLRSRKTGGNGCICSTPPILSLFCVYWNEASARVEHQNCSYLGDASEHWHRFAFGCLFRCYSYAAVLPLPFWLWEIAALVTKTSPVVALQHLVILSKGVLLGPFQPVIEAARAYDKAAIKCNGKDAGTNLDLSVYAYELNCNCVLSLRTVCFNLVLMSECVSFWANAVNNTDHTLDLSLGTSGLKG</sequence>
<evidence type="ECO:0000313" key="6">
    <source>
        <dbReference type="EMBL" id="ONK73879.1"/>
    </source>
</evidence>
<keyword evidence="7" id="KW-1185">Reference proteome</keyword>
<keyword evidence="3" id="KW-0238">DNA-binding</keyword>
<dbReference type="GO" id="GO:0005634">
    <property type="term" value="C:nucleus"/>
    <property type="evidence" value="ECO:0007669"/>
    <property type="project" value="UniProtKB-SubCell"/>
</dbReference>
<proteinExistence type="predicted"/>
<dbReference type="AlphaFoldDB" id="A0A5P1FAQ9"/>
<dbReference type="GO" id="GO:0003677">
    <property type="term" value="F:DNA binding"/>
    <property type="evidence" value="ECO:0007669"/>
    <property type="project" value="UniProtKB-KW"/>
</dbReference>
<name>A0A5P1FAQ9_ASPOF</name>
<evidence type="ECO:0000256" key="5">
    <source>
        <dbReference type="ARBA" id="ARBA00023242"/>
    </source>
</evidence>
<keyword evidence="5" id="KW-0539">Nucleus</keyword>
<accession>A0A5P1FAQ9</accession>
<gene>
    <name evidence="6" type="ORF">A4U43_C03F510</name>
</gene>
<dbReference type="InterPro" id="IPR036955">
    <property type="entry name" value="AP2/ERF_dom_sf"/>
</dbReference>
<keyword evidence="2" id="KW-0805">Transcription regulation</keyword>
<protein>
    <recommendedName>
        <fullName evidence="8">AP2/ERF domain-containing protein</fullName>
    </recommendedName>
</protein>
<dbReference type="EMBL" id="CM007383">
    <property type="protein sequence ID" value="ONK73879.1"/>
    <property type="molecule type" value="Genomic_DNA"/>
</dbReference>
<evidence type="ECO:0000256" key="3">
    <source>
        <dbReference type="ARBA" id="ARBA00023125"/>
    </source>
</evidence>
<dbReference type="Gene3D" id="3.30.730.10">
    <property type="entry name" value="AP2/ERF domain"/>
    <property type="match status" value="1"/>
</dbReference>
<dbReference type="Proteomes" id="UP000243459">
    <property type="component" value="Chromosome 3"/>
</dbReference>
<evidence type="ECO:0000256" key="1">
    <source>
        <dbReference type="ARBA" id="ARBA00004123"/>
    </source>
</evidence>